<feature type="transmembrane region" description="Helical" evidence="4">
    <location>
        <begin position="12"/>
        <end position="32"/>
    </location>
</feature>
<dbReference type="PANTHER" id="PTHR11709">
    <property type="entry name" value="MULTI-COPPER OXIDASE"/>
    <property type="match status" value="1"/>
</dbReference>
<dbReference type="Proteomes" id="UP001597233">
    <property type="component" value="Unassembled WGS sequence"/>
</dbReference>
<organism evidence="7 8">
    <name type="scientific">Paenibacillus wenxiniae</name>
    <dbReference type="NCBI Taxonomy" id="1636843"/>
    <lineage>
        <taxon>Bacteria</taxon>
        <taxon>Bacillati</taxon>
        <taxon>Bacillota</taxon>
        <taxon>Bacilli</taxon>
        <taxon>Bacillales</taxon>
        <taxon>Paenibacillaceae</taxon>
        <taxon>Paenibacillus</taxon>
    </lineage>
</organism>
<dbReference type="InterPro" id="IPR045087">
    <property type="entry name" value="Cu-oxidase_fam"/>
</dbReference>
<accession>A0ABW4RR32</accession>
<evidence type="ECO:0000313" key="7">
    <source>
        <dbReference type="EMBL" id="MFD1888224.1"/>
    </source>
</evidence>
<feature type="domain" description="Plastocyanin-like" evidence="6">
    <location>
        <begin position="170"/>
        <end position="274"/>
    </location>
</feature>
<dbReference type="RefSeq" id="WP_347322953.1">
    <property type="nucleotide sequence ID" value="NZ_JBCGUH010000001.1"/>
</dbReference>
<dbReference type="Gene3D" id="2.60.40.420">
    <property type="entry name" value="Cupredoxins - blue copper proteins"/>
    <property type="match status" value="2"/>
</dbReference>
<keyword evidence="4" id="KW-0812">Transmembrane</keyword>
<keyword evidence="8" id="KW-1185">Reference proteome</keyword>
<dbReference type="PANTHER" id="PTHR11709:SF394">
    <property type="entry name" value="FI03373P-RELATED"/>
    <property type="match status" value="1"/>
</dbReference>
<keyword evidence="1" id="KW-0479">Metal-binding</keyword>
<dbReference type="InterPro" id="IPR008972">
    <property type="entry name" value="Cupredoxin"/>
</dbReference>
<dbReference type="Pfam" id="PF07732">
    <property type="entry name" value="Cu-oxidase_3"/>
    <property type="match status" value="1"/>
</dbReference>
<dbReference type="SUPFAM" id="SSF49503">
    <property type="entry name" value="Cupredoxins"/>
    <property type="match status" value="2"/>
</dbReference>
<keyword evidence="4" id="KW-0472">Membrane</keyword>
<evidence type="ECO:0000256" key="2">
    <source>
        <dbReference type="ARBA" id="ARBA00023002"/>
    </source>
</evidence>
<reference evidence="8" key="1">
    <citation type="journal article" date="2019" name="Int. J. Syst. Evol. Microbiol.">
        <title>The Global Catalogue of Microorganisms (GCM) 10K type strain sequencing project: providing services to taxonomists for standard genome sequencing and annotation.</title>
        <authorList>
            <consortium name="The Broad Institute Genomics Platform"/>
            <consortium name="The Broad Institute Genome Sequencing Center for Infectious Disease"/>
            <person name="Wu L."/>
            <person name="Ma J."/>
        </authorList>
    </citation>
    <scope>NUCLEOTIDE SEQUENCE [LARGE SCALE GENOMIC DNA]</scope>
    <source>
        <strain evidence="8">CCUG 54950</strain>
    </source>
</reference>
<name>A0ABW4RR32_9BACL</name>
<dbReference type="InterPro" id="IPR011706">
    <property type="entry name" value="Cu-oxidase_C"/>
</dbReference>
<comment type="caution">
    <text evidence="7">The sequence shown here is derived from an EMBL/GenBank/DDBJ whole genome shotgun (WGS) entry which is preliminary data.</text>
</comment>
<dbReference type="Pfam" id="PF07731">
    <property type="entry name" value="Cu-oxidase_2"/>
    <property type="match status" value="1"/>
</dbReference>
<sequence length="446" mass="48597">MTNDQLWTKAGWMIAFIIGMYRYDLLVSPTGLDTKAKRNTKRWSSFSAHIHRYRTPVYFKIMTLLSLCLLLISLSAPPLLAQSAAAADQTSADHSSVKDLIMNAPPLATNAVTPGVMDADTDALTKTNILAQNRMAADIMNEQSLQPHLLPNGTKQFTLTAAPLVWNLYEQKNIQAWGYNGQISGPLLRVKVGDTVSIVLKNELPEPTSLGFSGISVPATMGGLPQPTVAPHASLTYSFKITSDMVGTHSYFSTTDMDKQINHGLHGVLLVDPAQGKEYPDADVNALFDIGSFVVDQKVEENVFTLNGKPYPNSPELSIQQGQHVLVRIVNSSAESFHAMHLHGYTFKLVAQDGHHLNKPVSMNVVSVAPEETVDIEFTANAPGIWMFHCHILDHTMNPDDDDDEMGGLMTNFVVHSTGANQSMPAGSMDDMGSMGDMNAMANSKS</sequence>
<keyword evidence="4" id="KW-1133">Transmembrane helix</keyword>
<keyword evidence="2" id="KW-0560">Oxidoreductase</keyword>
<dbReference type="InterPro" id="IPR011707">
    <property type="entry name" value="Cu-oxidase-like_N"/>
</dbReference>
<protein>
    <submittedName>
        <fullName evidence="7">Multicopper oxidase family protein</fullName>
    </submittedName>
</protein>
<evidence type="ECO:0000313" key="8">
    <source>
        <dbReference type="Proteomes" id="UP001597233"/>
    </source>
</evidence>
<keyword evidence="3" id="KW-0186">Copper</keyword>
<feature type="transmembrane region" description="Helical" evidence="4">
    <location>
        <begin position="57"/>
        <end position="80"/>
    </location>
</feature>
<evidence type="ECO:0000256" key="4">
    <source>
        <dbReference type="SAM" id="Phobius"/>
    </source>
</evidence>
<dbReference type="EMBL" id="JBHUEH010000032">
    <property type="protein sequence ID" value="MFD1888224.1"/>
    <property type="molecule type" value="Genomic_DNA"/>
</dbReference>
<evidence type="ECO:0000256" key="3">
    <source>
        <dbReference type="ARBA" id="ARBA00023008"/>
    </source>
</evidence>
<gene>
    <name evidence="7" type="ORF">ACFSC9_22320</name>
</gene>
<feature type="domain" description="Plastocyanin-like" evidence="5">
    <location>
        <begin position="285"/>
        <end position="397"/>
    </location>
</feature>
<evidence type="ECO:0000259" key="6">
    <source>
        <dbReference type="Pfam" id="PF07732"/>
    </source>
</evidence>
<dbReference type="CDD" id="cd04202">
    <property type="entry name" value="CuRO_D2_2dMcoN_like"/>
    <property type="match status" value="1"/>
</dbReference>
<evidence type="ECO:0000256" key="1">
    <source>
        <dbReference type="ARBA" id="ARBA00022723"/>
    </source>
</evidence>
<proteinExistence type="predicted"/>
<evidence type="ECO:0000259" key="5">
    <source>
        <dbReference type="Pfam" id="PF07731"/>
    </source>
</evidence>